<dbReference type="InterPro" id="IPR025193">
    <property type="entry name" value="DUF4114"/>
</dbReference>
<dbReference type="RefSeq" id="WP_139256152.1">
    <property type="nucleotide sequence ID" value="NZ_FPKR01000010.1"/>
</dbReference>
<evidence type="ECO:0000313" key="3">
    <source>
        <dbReference type="EMBL" id="SFZ77722.1"/>
    </source>
</evidence>
<gene>
    <name evidence="3" type="ORF">SAMN02745887_02550</name>
</gene>
<dbReference type="EMBL" id="FPKR01000010">
    <property type="protein sequence ID" value="SFZ77722.1"/>
    <property type="molecule type" value="Genomic_DNA"/>
</dbReference>
<dbReference type="AlphaFoldDB" id="A0A1K2HNB0"/>
<proteinExistence type="predicted"/>
<dbReference type="OrthoDB" id="122203at2"/>
<name>A0A1K2HNB0_9NEIS</name>
<dbReference type="Proteomes" id="UP000186513">
    <property type="component" value="Unassembled WGS sequence"/>
</dbReference>
<feature type="signal peptide" evidence="1">
    <location>
        <begin position="1"/>
        <end position="19"/>
    </location>
</feature>
<evidence type="ECO:0000256" key="1">
    <source>
        <dbReference type="SAM" id="SignalP"/>
    </source>
</evidence>
<accession>A0A1K2HNB0</accession>
<feature type="chain" id="PRO_5012769422" evidence="1">
    <location>
        <begin position="20"/>
        <end position="308"/>
    </location>
</feature>
<evidence type="ECO:0000259" key="2">
    <source>
        <dbReference type="Pfam" id="PF13448"/>
    </source>
</evidence>
<feature type="domain" description="DUF4114" evidence="2">
    <location>
        <begin position="212"/>
        <end position="268"/>
    </location>
</feature>
<keyword evidence="4" id="KW-1185">Reference proteome</keyword>
<sequence length="308" mass="31958">MKHTLIAASLALASSVAHAYTLSALLPASNNGSGWTGSSAPTQIISAPSGTAGENEWFSRYALGNGDAGFNIDASLLAQLKHAPLQQDNGAGLIATGSTVRVSFLGTGAARDSWLFLAHAGSTPFNAADFWAPIYASGGSNQLAGYNPLSSANTLFQTRGGCSYAQAKAGNQCAPGQIGQSREISGLTAGDSLVFGLQASVLHYQADRIHYPDTHYFFSGETINNIDPLGWNDGRIHTKALKLGVGRYLVGFEDSWGGGDQDYNDNLFLFEGVSASVDAPPAGQLPLPGSAGLALLGLGLLGGIQRRR</sequence>
<organism evidence="3 4">
    <name type="scientific">Chitinimonas taiwanensis DSM 18899</name>
    <dbReference type="NCBI Taxonomy" id="1121279"/>
    <lineage>
        <taxon>Bacteria</taxon>
        <taxon>Pseudomonadati</taxon>
        <taxon>Pseudomonadota</taxon>
        <taxon>Betaproteobacteria</taxon>
        <taxon>Neisseriales</taxon>
        <taxon>Chitinibacteraceae</taxon>
        <taxon>Chitinimonas</taxon>
    </lineage>
</organism>
<evidence type="ECO:0000313" key="4">
    <source>
        <dbReference type="Proteomes" id="UP000186513"/>
    </source>
</evidence>
<reference evidence="3 4" key="1">
    <citation type="submission" date="2016-11" db="EMBL/GenBank/DDBJ databases">
        <authorList>
            <person name="Jaros S."/>
            <person name="Januszkiewicz K."/>
            <person name="Wedrychowicz H."/>
        </authorList>
    </citation>
    <scope>NUCLEOTIDE SEQUENCE [LARGE SCALE GENOMIC DNA]</scope>
    <source>
        <strain evidence="3 4">DSM 18899</strain>
    </source>
</reference>
<protein>
    <submittedName>
        <fullName evidence="3">MYXO-CTERM domain-containing protein</fullName>
    </submittedName>
</protein>
<keyword evidence="1" id="KW-0732">Signal</keyword>
<dbReference type="Pfam" id="PF13448">
    <property type="entry name" value="DUF4114"/>
    <property type="match status" value="1"/>
</dbReference>